<dbReference type="Pfam" id="PF03476">
    <property type="entry name" value="MOSC_N"/>
    <property type="match status" value="1"/>
</dbReference>
<feature type="domain" description="MOSC" evidence="1">
    <location>
        <begin position="128"/>
        <end position="283"/>
    </location>
</feature>
<keyword evidence="3" id="KW-1185">Reference proteome</keyword>
<dbReference type="EMBL" id="PVWP01000001">
    <property type="protein sequence ID" value="PSB39489.1"/>
    <property type="molecule type" value="Genomic_DNA"/>
</dbReference>
<organism evidence="2 3">
    <name type="scientific">Aphanothece cf. minutissima CCALA 015</name>
    <dbReference type="NCBI Taxonomy" id="2107695"/>
    <lineage>
        <taxon>Bacteria</taxon>
        <taxon>Bacillati</taxon>
        <taxon>Cyanobacteriota</taxon>
        <taxon>Cyanophyceae</taxon>
        <taxon>Oscillatoriophycideae</taxon>
        <taxon>Chroococcales</taxon>
        <taxon>Aphanothecaceae</taxon>
        <taxon>Aphanothece</taxon>
    </lineage>
</organism>
<accession>A0ABX5FC32</accession>
<reference evidence="2 3" key="2">
    <citation type="submission" date="2018-03" db="EMBL/GenBank/DDBJ databases">
        <title>The ancient ancestry and fast evolution of plastids.</title>
        <authorList>
            <person name="Moore K.R."/>
            <person name="Magnabosco C."/>
            <person name="Momper L."/>
            <person name="Gold D.A."/>
            <person name="Bosak T."/>
            <person name="Fournier G.P."/>
        </authorList>
    </citation>
    <scope>NUCLEOTIDE SEQUENCE [LARGE SCALE GENOMIC DNA]</scope>
    <source>
        <strain evidence="2 3">CCALA 015</strain>
    </source>
</reference>
<name>A0ABX5FC32_9CHRO</name>
<dbReference type="Pfam" id="PF03473">
    <property type="entry name" value="MOSC"/>
    <property type="match status" value="1"/>
</dbReference>
<dbReference type="InterPro" id="IPR005302">
    <property type="entry name" value="MoCF_Sase_C"/>
</dbReference>
<dbReference type="Proteomes" id="UP000238218">
    <property type="component" value="Unassembled WGS sequence"/>
</dbReference>
<dbReference type="InterPro" id="IPR005303">
    <property type="entry name" value="MOCOS_middle"/>
</dbReference>
<proteinExistence type="predicted"/>
<reference evidence="2 3" key="1">
    <citation type="submission" date="2018-02" db="EMBL/GenBank/DDBJ databases">
        <authorList>
            <person name="Moore K."/>
            <person name="Momper L."/>
        </authorList>
    </citation>
    <scope>NUCLEOTIDE SEQUENCE [LARGE SCALE GENOMIC DNA]</scope>
    <source>
        <strain evidence="2 3">CCALA 015</strain>
    </source>
</reference>
<evidence type="ECO:0000313" key="2">
    <source>
        <dbReference type="EMBL" id="PSB39489.1"/>
    </source>
</evidence>
<gene>
    <name evidence="2" type="ORF">C7B81_02275</name>
</gene>
<evidence type="ECO:0000259" key="1">
    <source>
        <dbReference type="PROSITE" id="PS51340"/>
    </source>
</evidence>
<sequence>MRRQRQATGVQDLVGTVQTLWRYPVKSMLGDSPSQLAVDPRGIRGDRAYALWDHDSGRVASAKNPRLWQGLLGYRARFREEPAEAAPLPPVLISPREDDGSAGLCSAEDDVGAVFSERFGRRVSLMDTPPEGASLDQYWPPVEGRAFQNVTNALELPEGTFFDACPIHAITTATLERLRQLEPELDFAVERFRPNLLIATPPEASGFVEEAWSGACLQIGEQLVLRVDGGCPRCVVTTLAQGALEENLEILRATARHNGVVAGIRLSVVTPGPMAVGDPVRLLP</sequence>
<dbReference type="PROSITE" id="PS51340">
    <property type="entry name" value="MOSC"/>
    <property type="match status" value="1"/>
</dbReference>
<dbReference type="SUPFAM" id="SSF50800">
    <property type="entry name" value="PK beta-barrel domain-like"/>
    <property type="match status" value="1"/>
</dbReference>
<dbReference type="InterPro" id="IPR011037">
    <property type="entry name" value="Pyrv_Knase-like_insert_dom_sf"/>
</dbReference>
<evidence type="ECO:0000313" key="3">
    <source>
        <dbReference type="Proteomes" id="UP000238218"/>
    </source>
</evidence>
<dbReference type="Gene3D" id="2.40.33.20">
    <property type="entry name" value="PK beta-barrel domain-like"/>
    <property type="match status" value="1"/>
</dbReference>
<protein>
    <submittedName>
        <fullName evidence="2">MOSC domain-containing protein</fullName>
    </submittedName>
</protein>
<comment type="caution">
    <text evidence="2">The sequence shown here is derived from an EMBL/GenBank/DDBJ whole genome shotgun (WGS) entry which is preliminary data.</text>
</comment>